<feature type="region of interest" description="Disordered" evidence="3">
    <location>
        <begin position="175"/>
        <end position="213"/>
    </location>
</feature>
<evidence type="ECO:0000256" key="4">
    <source>
        <dbReference type="SAM" id="Phobius"/>
    </source>
</evidence>
<evidence type="ECO:0000256" key="3">
    <source>
        <dbReference type="SAM" id="MobiDB-lite"/>
    </source>
</evidence>
<comment type="caution">
    <text evidence="5">The sequence shown here is derived from an EMBL/GenBank/DDBJ whole genome shotgun (WGS) entry which is preliminary data.</text>
</comment>
<feature type="transmembrane region" description="Helical" evidence="4">
    <location>
        <begin position="12"/>
        <end position="35"/>
    </location>
</feature>
<organism evidence="5 6">
    <name type="scientific">Prescottella agglutinans</name>
    <dbReference type="NCBI Taxonomy" id="1644129"/>
    <lineage>
        <taxon>Bacteria</taxon>
        <taxon>Bacillati</taxon>
        <taxon>Actinomycetota</taxon>
        <taxon>Actinomycetes</taxon>
        <taxon>Mycobacteriales</taxon>
        <taxon>Nocardiaceae</taxon>
        <taxon>Prescottella</taxon>
    </lineage>
</organism>
<evidence type="ECO:0000256" key="2">
    <source>
        <dbReference type="ARBA" id="ARBA00023136"/>
    </source>
</evidence>
<accession>A0ABT6M412</accession>
<dbReference type="PANTHER" id="PTHR37042:SF4">
    <property type="entry name" value="OUTER MEMBRANE PROTEIN RV1973"/>
    <property type="match status" value="1"/>
</dbReference>
<dbReference type="PANTHER" id="PTHR37042">
    <property type="entry name" value="OUTER MEMBRANE PROTEIN RV1973"/>
    <property type="match status" value="1"/>
</dbReference>
<evidence type="ECO:0000313" key="6">
    <source>
        <dbReference type="Proteomes" id="UP001160334"/>
    </source>
</evidence>
<proteinExistence type="predicted"/>
<gene>
    <name evidence="5" type="ORF">M2280_000247</name>
</gene>
<dbReference type="EMBL" id="JARXVC010000001">
    <property type="protein sequence ID" value="MDH6279042.1"/>
    <property type="molecule type" value="Genomic_DNA"/>
</dbReference>
<keyword evidence="4" id="KW-1133">Transmembrane helix</keyword>
<protein>
    <submittedName>
        <fullName evidence="5">Mce-associated membrane protein</fullName>
    </submittedName>
</protein>
<comment type="subcellular location">
    <subcellularLocation>
        <location evidence="1">Membrane</location>
    </subcellularLocation>
</comment>
<dbReference type="Proteomes" id="UP001160334">
    <property type="component" value="Unassembled WGS sequence"/>
</dbReference>
<sequence length="213" mass="21798">MTDTTTKNSKTLVAATVAVVVLLVGAVVAAGWFGVGWARAAFVEKPKADARESALSDARQAAINLNSFDAGDLDQSFSNIESSITGGLVDDLNSTKDQLAQQTKQTGARSTAEVLGATLTSLNTDDGTADALVVLATTTTWPDQSSRKVRVTMRLTMDEGDDGVWRASKSVNLGNASVLDESPAKAPAQAPAPTPPADPNAGSATPAPDAGGQ</sequence>
<keyword evidence="6" id="KW-1185">Reference proteome</keyword>
<evidence type="ECO:0000313" key="5">
    <source>
        <dbReference type="EMBL" id="MDH6279042.1"/>
    </source>
</evidence>
<keyword evidence="4" id="KW-0812">Transmembrane</keyword>
<keyword evidence="2 4" id="KW-0472">Membrane</keyword>
<name>A0ABT6M412_9NOCA</name>
<dbReference type="RefSeq" id="WP_425334400.1">
    <property type="nucleotide sequence ID" value="NZ_JARXVC010000001.1"/>
</dbReference>
<reference evidence="5 6" key="1">
    <citation type="submission" date="2023-04" db="EMBL/GenBank/DDBJ databases">
        <title>Forest soil microbial communities from Buena Vista Peninsula, Colon Province, Panama.</title>
        <authorList>
            <person name="Bouskill N."/>
        </authorList>
    </citation>
    <scope>NUCLEOTIDE SEQUENCE [LARGE SCALE GENOMIC DNA]</scope>
    <source>
        <strain evidence="5 6">CFH S0262</strain>
    </source>
</reference>
<evidence type="ECO:0000256" key="1">
    <source>
        <dbReference type="ARBA" id="ARBA00004370"/>
    </source>
</evidence>